<feature type="compositionally biased region" description="Polar residues" evidence="9">
    <location>
        <begin position="229"/>
        <end position="238"/>
    </location>
</feature>
<proteinExistence type="inferred from homology"/>
<keyword evidence="4 10" id="KW-0812">Transmembrane</keyword>
<comment type="function">
    <text evidence="8">Component of the signal peptidase complex (SPC) which catalyzes the cleavage of N-terminal signal sequences from nascent proteins as they are translocated into the lumen of the endoplasmic reticulum. Enhances the enzymatic activity of SPC and facilitates the interactions between different components of the translocation site.</text>
</comment>
<evidence type="ECO:0000256" key="6">
    <source>
        <dbReference type="ARBA" id="ARBA00022989"/>
    </source>
</evidence>
<reference evidence="11 12" key="1">
    <citation type="journal article" date="2011" name="Proc. Natl. Acad. Sci. U.S.A.">
        <title>Genome and transcriptome analyses of the mountain pine beetle-fungal symbiont Grosmannia clavigera, a lodgepole pine pathogen.</title>
        <authorList>
            <person name="DiGuistini S."/>
            <person name="Wang Y."/>
            <person name="Liao N.Y."/>
            <person name="Taylor G."/>
            <person name="Tanguay P."/>
            <person name="Feau N."/>
            <person name="Henrissat B."/>
            <person name="Chan S.K."/>
            <person name="Hesse-Orce U."/>
            <person name="Alamouti S.M."/>
            <person name="Tsui C.K.M."/>
            <person name="Docking R.T."/>
            <person name="Levasseur A."/>
            <person name="Haridas S."/>
            <person name="Robertson G."/>
            <person name="Birol I."/>
            <person name="Holt R.A."/>
            <person name="Marra M.A."/>
            <person name="Hamelin R.C."/>
            <person name="Hirst M."/>
            <person name="Jones S.J.M."/>
            <person name="Bohlmann J."/>
            <person name="Breuil C."/>
        </authorList>
    </citation>
    <scope>NUCLEOTIDE SEQUENCE [LARGE SCALE GENOMIC DNA]</scope>
    <source>
        <strain evidence="12">kw1407 / UAMH 11150</strain>
    </source>
</reference>
<dbReference type="AlphaFoldDB" id="F0XRQ4"/>
<dbReference type="PANTHER" id="PTHR13085">
    <property type="entry name" value="MICROSOMAL SIGNAL PEPTIDASE 25 KDA SUBUNIT"/>
    <property type="match status" value="1"/>
</dbReference>
<dbReference type="STRING" id="655863.F0XRQ4"/>
<evidence type="ECO:0000256" key="10">
    <source>
        <dbReference type="SAM" id="Phobius"/>
    </source>
</evidence>
<gene>
    <name evidence="11" type="ORF">CMQ_7989</name>
</gene>
<evidence type="ECO:0000313" key="12">
    <source>
        <dbReference type="Proteomes" id="UP000007796"/>
    </source>
</evidence>
<evidence type="ECO:0000256" key="5">
    <source>
        <dbReference type="ARBA" id="ARBA00022824"/>
    </source>
</evidence>
<dbReference type="PANTHER" id="PTHR13085:SF0">
    <property type="entry name" value="SIGNAL PEPTIDASE COMPLEX SUBUNIT 2"/>
    <property type="match status" value="1"/>
</dbReference>
<dbReference type="GO" id="GO:0006465">
    <property type="term" value="P:signal peptide processing"/>
    <property type="evidence" value="ECO:0007669"/>
    <property type="project" value="InterPro"/>
</dbReference>
<dbReference type="InterPro" id="IPR009582">
    <property type="entry name" value="Spc2/SPCS2"/>
</dbReference>
<evidence type="ECO:0000256" key="8">
    <source>
        <dbReference type="ARBA" id="ARBA00045608"/>
    </source>
</evidence>
<evidence type="ECO:0000256" key="1">
    <source>
        <dbReference type="ARBA" id="ARBA00004477"/>
    </source>
</evidence>
<dbReference type="GeneID" id="25981593"/>
<sequence>MAQEKISVYNLADLRNTSDDAIPNYLNSLGFVQSHCLTDVRLALGYGAFSVAGACFYWDWKLGFEDTKYYSAAAVLVYMALHAALSLWAKFVEKSTIYVGKSPVNNEIPLLTYQVSISTAADKFTPIYNVTVTTRTASKGAQPQTTQFSRAFSEWFDGAGRFVALPFQVMFASQVAAIGRVDSKRASAPQADASVAYDDETLTLLAAASKTGAVDQEDADVDGKIAVATGNSSSSGQKKASKRRKA</sequence>
<keyword evidence="7 10" id="KW-0472">Membrane</keyword>
<accession>F0XRQ4</accession>
<keyword evidence="5" id="KW-0256">Endoplasmic reticulum</keyword>
<organism evidence="12">
    <name type="scientific">Grosmannia clavigera (strain kw1407 / UAMH 11150)</name>
    <name type="common">Blue stain fungus</name>
    <name type="synonym">Graphiocladiella clavigera</name>
    <dbReference type="NCBI Taxonomy" id="655863"/>
    <lineage>
        <taxon>Eukaryota</taxon>
        <taxon>Fungi</taxon>
        <taxon>Dikarya</taxon>
        <taxon>Ascomycota</taxon>
        <taxon>Pezizomycotina</taxon>
        <taxon>Sordariomycetes</taxon>
        <taxon>Sordariomycetidae</taxon>
        <taxon>Ophiostomatales</taxon>
        <taxon>Ophiostomataceae</taxon>
        <taxon>Leptographium</taxon>
    </lineage>
</organism>
<comment type="similarity">
    <text evidence="2">Belongs to the SPCS2 family.</text>
</comment>
<evidence type="ECO:0000256" key="9">
    <source>
        <dbReference type="SAM" id="MobiDB-lite"/>
    </source>
</evidence>
<evidence type="ECO:0000256" key="2">
    <source>
        <dbReference type="ARBA" id="ARBA00007324"/>
    </source>
</evidence>
<dbReference type="RefSeq" id="XP_014169104.1">
    <property type="nucleotide sequence ID" value="XM_014313629.1"/>
</dbReference>
<evidence type="ECO:0000256" key="4">
    <source>
        <dbReference type="ARBA" id="ARBA00022692"/>
    </source>
</evidence>
<dbReference type="eggNOG" id="ENOG502S2C7">
    <property type="taxonomic scope" value="Eukaryota"/>
</dbReference>
<keyword evidence="6 10" id="KW-1133">Transmembrane helix</keyword>
<evidence type="ECO:0000256" key="3">
    <source>
        <dbReference type="ARBA" id="ARBA00017057"/>
    </source>
</evidence>
<comment type="subcellular location">
    <subcellularLocation>
        <location evidence="1">Endoplasmic reticulum membrane</location>
        <topology evidence="1">Multi-pass membrane protein</topology>
    </subcellularLocation>
</comment>
<keyword evidence="12" id="KW-1185">Reference proteome</keyword>
<evidence type="ECO:0000256" key="7">
    <source>
        <dbReference type="ARBA" id="ARBA00023136"/>
    </source>
</evidence>
<dbReference type="OrthoDB" id="29558at2759"/>
<dbReference type="HOGENOM" id="CLU_089740_0_0_1"/>
<dbReference type="InParanoid" id="F0XRQ4"/>
<protein>
    <recommendedName>
        <fullName evidence="3">Signal peptidase complex subunit 2</fullName>
    </recommendedName>
</protein>
<dbReference type="FunCoup" id="F0XRQ4">
    <property type="interactions" value="65"/>
</dbReference>
<dbReference type="Pfam" id="PF06703">
    <property type="entry name" value="SPC25"/>
    <property type="match status" value="1"/>
</dbReference>
<evidence type="ECO:0000313" key="11">
    <source>
        <dbReference type="EMBL" id="EFW99621.1"/>
    </source>
</evidence>
<dbReference type="Proteomes" id="UP000007796">
    <property type="component" value="Unassembled WGS sequence"/>
</dbReference>
<dbReference type="EMBL" id="GL629990">
    <property type="protein sequence ID" value="EFW99621.1"/>
    <property type="molecule type" value="Genomic_DNA"/>
</dbReference>
<name>F0XRQ4_GROCL</name>
<dbReference type="GO" id="GO:0005787">
    <property type="term" value="C:signal peptidase complex"/>
    <property type="evidence" value="ECO:0007669"/>
    <property type="project" value="InterPro"/>
</dbReference>
<feature type="region of interest" description="Disordered" evidence="9">
    <location>
        <begin position="225"/>
        <end position="246"/>
    </location>
</feature>
<feature type="transmembrane region" description="Helical" evidence="10">
    <location>
        <begin position="69"/>
        <end position="89"/>
    </location>
</feature>
<dbReference type="GO" id="GO:0045047">
    <property type="term" value="P:protein targeting to ER"/>
    <property type="evidence" value="ECO:0007669"/>
    <property type="project" value="TreeGrafter"/>
</dbReference>